<dbReference type="eggNOG" id="KOG2168">
    <property type="taxonomic scope" value="Eukaryota"/>
</dbReference>
<comment type="subcellular location">
    <subcellularLocation>
        <location evidence="2">Nucleus membrane</location>
        <topology evidence="2">Peripheral membrane protein</topology>
    </subcellularLocation>
    <subcellularLocation>
        <location evidence="1 6">Nucleus</location>
        <location evidence="1 6">Nuclear pore complex</location>
    </subcellularLocation>
</comment>
<reference evidence="7" key="3">
    <citation type="submission" date="2025-09" db="UniProtKB">
        <authorList>
            <consortium name="Ensembl"/>
        </authorList>
    </citation>
    <scope>IDENTIFICATION</scope>
</reference>
<keyword evidence="5 6" id="KW-0539">Nucleus</keyword>
<protein>
    <recommendedName>
        <fullName evidence="6">Nuclear pore protein</fullName>
    </recommendedName>
</protein>
<reference evidence="7" key="2">
    <citation type="submission" date="2025-08" db="UniProtKB">
        <authorList>
            <consortium name="Ensembl"/>
        </authorList>
    </citation>
    <scope>IDENTIFICATION</scope>
</reference>
<accession>H2ZQU4</accession>
<dbReference type="STRING" id="51511.ENSCSAVP00000019960"/>
<dbReference type="InParanoid" id="H2ZQU4"/>
<evidence type="ECO:0000256" key="6">
    <source>
        <dbReference type="RuleBase" id="RU364035"/>
    </source>
</evidence>
<dbReference type="PANTHER" id="PTHR11225">
    <property type="entry name" value="NUCLEAR PORE COMPLEX PROTEIN NUP93 NUCLEOPORIN NUP93 DEAD EYE PROTEIN"/>
    <property type="match status" value="1"/>
</dbReference>
<evidence type="ECO:0000256" key="1">
    <source>
        <dbReference type="ARBA" id="ARBA00004567"/>
    </source>
</evidence>
<evidence type="ECO:0000256" key="3">
    <source>
        <dbReference type="ARBA" id="ARBA00010186"/>
    </source>
</evidence>
<reference evidence="8" key="1">
    <citation type="submission" date="2003-08" db="EMBL/GenBank/DDBJ databases">
        <authorList>
            <person name="Birren B."/>
            <person name="Nusbaum C."/>
            <person name="Abebe A."/>
            <person name="Abouelleil A."/>
            <person name="Adekoya E."/>
            <person name="Ait-zahra M."/>
            <person name="Allen N."/>
            <person name="Allen T."/>
            <person name="An P."/>
            <person name="Anderson M."/>
            <person name="Anderson S."/>
            <person name="Arachchi H."/>
            <person name="Armbruster J."/>
            <person name="Bachantsang P."/>
            <person name="Baldwin J."/>
            <person name="Barry A."/>
            <person name="Bayul T."/>
            <person name="Blitshsteyn B."/>
            <person name="Bloom T."/>
            <person name="Blye J."/>
            <person name="Boguslavskiy L."/>
            <person name="Borowsky M."/>
            <person name="Boukhgalter B."/>
            <person name="Brunache A."/>
            <person name="Butler J."/>
            <person name="Calixte N."/>
            <person name="Calvo S."/>
            <person name="Camarata J."/>
            <person name="Campo K."/>
            <person name="Chang J."/>
            <person name="Cheshatsang Y."/>
            <person name="Citroen M."/>
            <person name="Collymore A."/>
            <person name="Considine T."/>
            <person name="Cook A."/>
            <person name="Cooke P."/>
            <person name="Corum B."/>
            <person name="Cuomo C."/>
            <person name="David R."/>
            <person name="Dawoe T."/>
            <person name="Degray S."/>
            <person name="Dodge S."/>
            <person name="Dooley K."/>
            <person name="Dorje P."/>
            <person name="Dorjee K."/>
            <person name="Dorris L."/>
            <person name="Duffey N."/>
            <person name="Dupes A."/>
            <person name="Elkins T."/>
            <person name="Engels R."/>
            <person name="Erickson J."/>
            <person name="Farina A."/>
            <person name="Faro S."/>
            <person name="Ferreira P."/>
            <person name="Fischer H."/>
            <person name="Fitzgerald M."/>
            <person name="Foley K."/>
            <person name="Gage D."/>
            <person name="Galagan J."/>
            <person name="Gearin G."/>
            <person name="Gnerre S."/>
            <person name="Gnirke A."/>
            <person name="Goyette A."/>
            <person name="Graham J."/>
            <person name="Grandbois E."/>
            <person name="Gyaltsen K."/>
            <person name="Hafez N."/>
            <person name="Hagopian D."/>
            <person name="Hagos B."/>
            <person name="Hall J."/>
            <person name="Hatcher B."/>
            <person name="Heller A."/>
            <person name="Higgins H."/>
            <person name="Honan T."/>
            <person name="Horn A."/>
            <person name="Houde N."/>
            <person name="Hughes L."/>
            <person name="Hulme W."/>
            <person name="Husby E."/>
            <person name="Iliev I."/>
            <person name="Jaffe D."/>
            <person name="Jones C."/>
            <person name="Kamal M."/>
            <person name="Kamat A."/>
            <person name="Kamvysselis M."/>
            <person name="Karlsson E."/>
            <person name="Kells C."/>
            <person name="Kieu A."/>
            <person name="Kisner P."/>
            <person name="Kodira C."/>
            <person name="Kulbokas E."/>
            <person name="Labutti K."/>
            <person name="Lama D."/>
            <person name="Landers T."/>
            <person name="Leger J."/>
            <person name="Levine S."/>
            <person name="Lewis D."/>
            <person name="Lewis T."/>
            <person name="Lindblad-toh K."/>
            <person name="Liu X."/>
            <person name="Lokyitsang T."/>
            <person name="Lokyitsang Y."/>
            <person name="Lucien O."/>
            <person name="Lui A."/>
            <person name="Ma L.J."/>
            <person name="Mabbitt R."/>
            <person name="Macdonald J."/>
            <person name="Maclean C."/>
            <person name="Major J."/>
            <person name="Manning J."/>
            <person name="Marabella R."/>
            <person name="Maru K."/>
            <person name="Matthews C."/>
            <person name="Mauceli E."/>
            <person name="Mccarthy M."/>
            <person name="Mcdonough S."/>
            <person name="Mcghee T."/>
            <person name="Meldrim J."/>
            <person name="Meneus L."/>
            <person name="Mesirov J."/>
            <person name="Mihalev A."/>
            <person name="Mihova T."/>
            <person name="Mikkelsen T."/>
            <person name="Mlenga V."/>
            <person name="Moru K."/>
            <person name="Mozes J."/>
            <person name="Mulrain L."/>
            <person name="Munson G."/>
            <person name="Naylor J."/>
            <person name="Newes C."/>
            <person name="Nguyen C."/>
            <person name="Nguyen N."/>
            <person name="Nguyen T."/>
            <person name="Nicol R."/>
            <person name="Nielsen C."/>
            <person name="Nizzari M."/>
            <person name="Norbu C."/>
            <person name="Norbu N."/>
            <person name="O'donnell P."/>
            <person name="Okoawo O."/>
            <person name="O'leary S."/>
            <person name="Omotosho B."/>
            <person name="O'neill K."/>
            <person name="Osman S."/>
            <person name="Parker S."/>
            <person name="Perrin D."/>
            <person name="Phunkhang P."/>
            <person name="Piqani B."/>
            <person name="Purcell S."/>
            <person name="Rachupka T."/>
            <person name="Ramasamy U."/>
            <person name="Rameau R."/>
            <person name="Ray V."/>
            <person name="Raymond C."/>
            <person name="Retta R."/>
            <person name="Richardson S."/>
            <person name="Rise C."/>
            <person name="Rodriguez J."/>
            <person name="Rogers J."/>
            <person name="Rogov P."/>
            <person name="Rutman M."/>
            <person name="Schupbach R."/>
            <person name="Seaman C."/>
            <person name="Settipalli S."/>
            <person name="Sharpe T."/>
            <person name="Sheridan J."/>
            <person name="Sherpa N."/>
            <person name="Shi J."/>
            <person name="Smirnov S."/>
            <person name="Smith C."/>
            <person name="Sougnez C."/>
            <person name="Spencer B."/>
            <person name="Stalker J."/>
            <person name="Stange-thomann N."/>
            <person name="Stavropoulos S."/>
            <person name="Stetson K."/>
            <person name="Stone C."/>
            <person name="Stone S."/>
            <person name="Stubbs M."/>
            <person name="Talamas J."/>
            <person name="Tchuinga P."/>
            <person name="Tenzing P."/>
            <person name="Tesfaye S."/>
            <person name="Theodore J."/>
            <person name="Thoulutsang Y."/>
            <person name="Topham K."/>
            <person name="Towey S."/>
            <person name="Tsamla T."/>
            <person name="Tsomo N."/>
            <person name="Vallee D."/>
            <person name="Vassiliev H."/>
            <person name="Venkataraman V."/>
            <person name="Vinson J."/>
            <person name="Vo A."/>
            <person name="Wade C."/>
            <person name="Wang S."/>
            <person name="Wangchuk T."/>
            <person name="Wangdi T."/>
            <person name="Whittaker C."/>
            <person name="Wilkinson J."/>
            <person name="Wu Y."/>
            <person name="Wyman D."/>
            <person name="Yadav S."/>
            <person name="Yang S."/>
            <person name="Yang X."/>
            <person name="Yeager S."/>
            <person name="Yee E."/>
            <person name="Young G."/>
            <person name="Zainoun J."/>
            <person name="Zembeck L."/>
            <person name="Zimmer A."/>
            <person name="Zody M."/>
            <person name="Lander E."/>
        </authorList>
    </citation>
    <scope>NUCLEOTIDE SEQUENCE [LARGE SCALE GENOMIC DNA]</scope>
</reference>
<evidence type="ECO:0000256" key="4">
    <source>
        <dbReference type="ARBA" id="ARBA00023132"/>
    </source>
</evidence>
<dbReference type="OMA" id="CANARRY"/>
<dbReference type="GO" id="GO:0005643">
    <property type="term" value="C:nuclear pore"/>
    <property type="evidence" value="ECO:0007669"/>
    <property type="project" value="UniProtKB-SubCell"/>
</dbReference>
<dbReference type="GO" id="GO:0016973">
    <property type="term" value="P:poly(A)+ mRNA export from nucleus"/>
    <property type="evidence" value="ECO:0007669"/>
    <property type="project" value="TreeGrafter"/>
</dbReference>
<proteinExistence type="inferred from homology"/>
<keyword evidence="6" id="KW-0509">mRNA transport</keyword>
<sequence length="236" mass="26273">MLLGRLNSDGSRKPGAVDKYCGGDTKVLISKVAADTESKGLNEDAVHLYDLCGNHDQALTLLNRLLCPVVSSSDASHSDRARLKTLAIGLANRYRNQAVETSRQVRSTFHLLLDLLVFFDLYHANRVEQALDVVNELQMLPSTTEQVQSKVTIFKTYSDEIRQNISDILLATMTLLTRQCKQQQNLNKSVTTKSGDYLCANARRYARALITFAGMLPYHLPGDATARLVQLEVQMT</sequence>
<dbReference type="GeneTree" id="ENSGT00390000016353"/>
<evidence type="ECO:0000313" key="7">
    <source>
        <dbReference type="Ensembl" id="ENSCSAVP00000019960.1"/>
    </source>
</evidence>
<keyword evidence="8" id="KW-1185">Reference proteome</keyword>
<dbReference type="Ensembl" id="ENSCSAVT00000020174.1">
    <property type="protein sequence ID" value="ENSCSAVP00000019960.1"/>
    <property type="gene ID" value="ENSCSAVG00000011710.1"/>
</dbReference>
<organism evidence="7 8">
    <name type="scientific">Ciona savignyi</name>
    <name type="common">Pacific transparent sea squirt</name>
    <dbReference type="NCBI Taxonomy" id="51511"/>
    <lineage>
        <taxon>Eukaryota</taxon>
        <taxon>Metazoa</taxon>
        <taxon>Chordata</taxon>
        <taxon>Tunicata</taxon>
        <taxon>Ascidiacea</taxon>
        <taxon>Phlebobranchia</taxon>
        <taxon>Cionidae</taxon>
        <taxon>Ciona</taxon>
    </lineage>
</organism>
<dbReference type="Pfam" id="PF04097">
    <property type="entry name" value="Nic96"/>
    <property type="match status" value="1"/>
</dbReference>
<evidence type="ECO:0000256" key="5">
    <source>
        <dbReference type="ARBA" id="ARBA00023242"/>
    </source>
</evidence>
<dbReference type="GO" id="GO:0017056">
    <property type="term" value="F:structural constituent of nuclear pore"/>
    <property type="evidence" value="ECO:0007669"/>
    <property type="project" value="InterPro"/>
</dbReference>
<keyword evidence="6" id="KW-0653">Protein transport</keyword>
<dbReference type="Proteomes" id="UP000007875">
    <property type="component" value="Unassembled WGS sequence"/>
</dbReference>
<dbReference type="PANTHER" id="PTHR11225:SF4">
    <property type="entry name" value="NUCLEAR PORE COMPLEX PROTEIN NUP93"/>
    <property type="match status" value="1"/>
</dbReference>
<evidence type="ECO:0000256" key="2">
    <source>
        <dbReference type="ARBA" id="ARBA00004617"/>
    </source>
</evidence>
<dbReference type="GO" id="GO:0031965">
    <property type="term" value="C:nuclear membrane"/>
    <property type="evidence" value="ECO:0007669"/>
    <property type="project" value="UniProtKB-SubCell"/>
</dbReference>
<dbReference type="InterPro" id="IPR007231">
    <property type="entry name" value="Nucleoporin_int_Nup93/Nic96"/>
</dbReference>
<keyword evidence="4 6" id="KW-0906">Nuclear pore complex</keyword>
<evidence type="ECO:0000313" key="8">
    <source>
        <dbReference type="Proteomes" id="UP000007875"/>
    </source>
</evidence>
<dbReference type="AlphaFoldDB" id="H2ZQU4"/>
<comment type="similarity">
    <text evidence="3 6">Belongs to the nucleoporin interacting component (NIC) family.</text>
</comment>
<keyword evidence="6" id="KW-0813">Transport</keyword>
<keyword evidence="6" id="KW-0811">Translocation</keyword>
<dbReference type="HOGENOM" id="CLU_1175084_0_0_1"/>
<dbReference type="GO" id="GO:0006606">
    <property type="term" value="P:protein import into nucleus"/>
    <property type="evidence" value="ECO:0007669"/>
    <property type="project" value="TreeGrafter"/>
</dbReference>
<keyword evidence="6" id="KW-0472">Membrane</keyword>
<name>H2ZQU4_CIOSA</name>